<sequence>RKKFPQFKNKIGKYSGPTVKNPAAMFAGMMTKLDEGVGQILEILKELELDHDTLVMLSSDNGPHREGGHMPDFFNSNGPLKGHKRDLYEGGIRVPLVARWPGKIKPGTGTNHVSAHWDIFPTLCEVTGKAIPQNIDGISFLPVLLGKNNQREHKYLYWEFHERSGARAIRLGNWKVIQRNIKKNPNPPIEIYDLSSDLGETKNLGEEKPELVKNALKIFKEAHSPSPIW</sequence>
<protein>
    <recommendedName>
        <fullName evidence="1">Sulfatase N-terminal domain-containing protein</fullName>
    </recommendedName>
</protein>
<organism evidence="2">
    <name type="scientific">marine metagenome</name>
    <dbReference type="NCBI Taxonomy" id="408172"/>
    <lineage>
        <taxon>unclassified sequences</taxon>
        <taxon>metagenomes</taxon>
        <taxon>ecological metagenomes</taxon>
    </lineage>
</organism>
<accession>A0A383EU99</accession>
<dbReference type="Gene3D" id="3.40.720.10">
    <property type="entry name" value="Alkaline Phosphatase, subunit A"/>
    <property type="match status" value="1"/>
</dbReference>
<dbReference type="SUPFAM" id="SSF53649">
    <property type="entry name" value="Alkaline phosphatase-like"/>
    <property type="match status" value="1"/>
</dbReference>
<proteinExistence type="predicted"/>
<evidence type="ECO:0000259" key="1">
    <source>
        <dbReference type="Pfam" id="PF00884"/>
    </source>
</evidence>
<dbReference type="InterPro" id="IPR000917">
    <property type="entry name" value="Sulfatase_N"/>
</dbReference>
<dbReference type="PANTHER" id="PTHR43751:SF3">
    <property type="entry name" value="SULFATASE N-TERMINAL DOMAIN-CONTAINING PROTEIN"/>
    <property type="match status" value="1"/>
</dbReference>
<name>A0A383EU99_9ZZZZ</name>
<gene>
    <name evidence="2" type="ORF">METZ01_LOCUS512857</name>
</gene>
<dbReference type="InterPro" id="IPR052701">
    <property type="entry name" value="GAG_Ulvan_Degrading_Sulfatases"/>
</dbReference>
<dbReference type="Pfam" id="PF00884">
    <property type="entry name" value="Sulfatase"/>
    <property type="match status" value="1"/>
</dbReference>
<reference evidence="2" key="1">
    <citation type="submission" date="2018-05" db="EMBL/GenBank/DDBJ databases">
        <authorList>
            <person name="Lanie J.A."/>
            <person name="Ng W.-L."/>
            <person name="Kazmierczak K.M."/>
            <person name="Andrzejewski T.M."/>
            <person name="Davidsen T.M."/>
            <person name="Wayne K.J."/>
            <person name="Tettelin H."/>
            <person name="Glass J.I."/>
            <person name="Rusch D."/>
            <person name="Podicherti R."/>
            <person name="Tsui H.-C.T."/>
            <person name="Winkler M.E."/>
        </authorList>
    </citation>
    <scope>NUCLEOTIDE SEQUENCE</scope>
</reference>
<dbReference type="Gene3D" id="3.30.1120.10">
    <property type="match status" value="1"/>
</dbReference>
<feature type="non-terminal residue" evidence="2">
    <location>
        <position position="229"/>
    </location>
</feature>
<feature type="non-terminal residue" evidence="2">
    <location>
        <position position="1"/>
    </location>
</feature>
<evidence type="ECO:0000313" key="2">
    <source>
        <dbReference type="EMBL" id="SVE60003.1"/>
    </source>
</evidence>
<feature type="domain" description="Sulfatase N-terminal" evidence="1">
    <location>
        <begin position="21"/>
        <end position="128"/>
    </location>
</feature>
<dbReference type="InterPro" id="IPR017850">
    <property type="entry name" value="Alkaline_phosphatase_core_sf"/>
</dbReference>
<dbReference type="PANTHER" id="PTHR43751">
    <property type="entry name" value="SULFATASE"/>
    <property type="match status" value="1"/>
</dbReference>
<dbReference type="AlphaFoldDB" id="A0A383EU99"/>
<dbReference type="EMBL" id="UINC01228613">
    <property type="protein sequence ID" value="SVE60003.1"/>
    <property type="molecule type" value="Genomic_DNA"/>
</dbReference>